<sequence length="50" mass="6185">MMENEEENLDYDAYEEDGEYAPTNHRSYNYDDDDYVYDDESDDDEFYEMD</sequence>
<dbReference type="NCBIfam" id="NF033602">
    <property type="entry name" value="campy_sm_acidic"/>
    <property type="match status" value="1"/>
</dbReference>
<dbReference type="EMBL" id="NXLY01000010">
    <property type="protein sequence ID" value="TKX33711.1"/>
    <property type="molecule type" value="Genomic_DNA"/>
</dbReference>
<evidence type="ECO:0000313" key="2">
    <source>
        <dbReference type="EMBL" id="TKX33711.1"/>
    </source>
</evidence>
<dbReference type="Proteomes" id="UP000309584">
    <property type="component" value="Unassembled WGS sequence"/>
</dbReference>
<feature type="region of interest" description="Disordered" evidence="1">
    <location>
        <begin position="1"/>
        <end position="50"/>
    </location>
</feature>
<feature type="compositionally biased region" description="Acidic residues" evidence="1">
    <location>
        <begin position="30"/>
        <end position="50"/>
    </location>
</feature>
<keyword evidence="3" id="KW-1185">Reference proteome</keyword>
<comment type="caution">
    <text evidence="2">The sequence shown here is derived from an EMBL/GenBank/DDBJ whole genome shotgun (WGS) entry which is preliminary data.</text>
</comment>
<gene>
    <name evidence="2" type="ORF">CQA75_06105</name>
</gene>
<reference evidence="2 3" key="1">
    <citation type="submission" date="2018-05" db="EMBL/GenBank/DDBJ databases">
        <title>Novel Campyloabacter and Helicobacter Species and Strains.</title>
        <authorList>
            <person name="Mannion A.J."/>
            <person name="Shen Z."/>
            <person name="Fox J.G."/>
        </authorList>
    </citation>
    <scope>NUCLEOTIDE SEQUENCE [LARGE SCALE GENOMIC DNA]</scope>
    <source>
        <strain evidence="3">MIT10-5678</strain>
    </source>
</reference>
<protein>
    <submittedName>
        <fullName evidence="2">Highly acidic protein</fullName>
    </submittedName>
</protein>
<dbReference type="InterPro" id="IPR049888">
    <property type="entry name" value="Highly_acidic"/>
</dbReference>
<evidence type="ECO:0000256" key="1">
    <source>
        <dbReference type="SAM" id="MobiDB-lite"/>
    </source>
</evidence>
<organism evidence="2 3">
    <name type="scientific">Campylobacter taeniopygiae</name>
    <dbReference type="NCBI Taxonomy" id="2510188"/>
    <lineage>
        <taxon>Bacteria</taxon>
        <taxon>Pseudomonadati</taxon>
        <taxon>Campylobacterota</taxon>
        <taxon>Epsilonproteobacteria</taxon>
        <taxon>Campylobacterales</taxon>
        <taxon>Campylobacteraceae</taxon>
        <taxon>Campylobacter</taxon>
    </lineage>
</organism>
<evidence type="ECO:0000313" key="3">
    <source>
        <dbReference type="Proteomes" id="UP000309584"/>
    </source>
</evidence>
<feature type="compositionally biased region" description="Acidic residues" evidence="1">
    <location>
        <begin position="1"/>
        <end position="19"/>
    </location>
</feature>
<proteinExistence type="predicted"/>
<name>A0ABY2TI99_9BACT</name>
<accession>A0ABY2TI99</accession>